<comment type="caution">
    <text evidence="2">The sequence shown here is derived from an EMBL/GenBank/DDBJ whole genome shotgun (WGS) entry which is preliminary data.</text>
</comment>
<dbReference type="GO" id="GO:0043937">
    <property type="term" value="P:regulation of sporulation"/>
    <property type="evidence" value="ECO:0007669"/>
    <property type="project" value="InterPro"/>
</dbReference>
<reference evidence="2" key="1">
    <citation type="journal article" date="2013" name="Environ. Microbiol.">
        <title>Microbiota from the distal guts of lean and obese adolescents exhibit partial functional redundancy besides clear differences in community structure.</title>
        <authorList>
            <person name="Ferrer M."/>
            <person name="Ruiz A."/>
            <person name="Lanza F."/>
            <person name="Haange S.B."/>
            <person name="Oberbach A."/>
            <person name="Till H."/>
            <person name="Bargiela R."/>
            <person name="Campoy C."/>
            <person name="Segura M.T."/>
            <person name="Richter M."/>
            <person name="von Bergen M."/>
            <person name="Seifert J."/>
            <person name="Suarez A."/>
        </authorList>
    </citation>
    <scope>NUCLEOTIDE SEQUENCE</scope>
</reference>
<accession>K1SSH3</accession>
<gene>
    <name evidence="2" type="ORF">OBE_14253</name>
</gene>
<feature type="non-terminal residue" evidence="2">
    <location>
        <position position="84"/>
    </location>
</feature>
<dbReference type="EMBL" id="AJWZ01009826">
    <property type="protein sequence ID" value="EKC50196.1"/>
    <property type="molecule type" value="Genomic_DNA"/>
</dbReference>
<dbReference type="InterPro" id="IPR027434">
    <property type="entry name" value="Homing_endonucl"/>
</dbReference>
<name>K1SSH3_9ZZZZ</name>
<organism evidence="2">
    <name type="scientific">human gut metagenome</name>
    <dbReference type="NCBI Taxonomy" id="408170"/>
    <lineage>
        <taxon>unclassified sequences</taxon>
        <taxon>metagenomes</taxon>
        <taxon>organismal metagenomes</taxon>
    </lineage>
</organism>
<dbReference type="AlphaFoldDB" id="K1SSH3"/>
<dbReference type="Pfam" id="PF14527">
    <property type="entry name" value="LAGLIDADG_WhiA"/>
    <property type="match status" value="1"/>
</dbReference>
<dbReference type="InterPro" id="IPR003802">
    <property type="entry name" value="Sporulation_regulator_WhiA"/>
</dbReference>
<dbReference type="PANTHER" id="PTHR37307">
    <property type="entry name" value="CELL DIVISION PROTEIN WHIA-RELATED"/>
    <property type="match status" value="1"/>
</dbReference>
<evidence type="ECO:0000313" key="2">
    <source>
        <dbReference type="EMBL" id="EKC50196.1"/>
    </source>
</evidence>
<dbReference type="NCBIfam" id="TIGR00647">
    <property type="entry name" value="DNA_bind_WhiA"/>
    <property type="match status" value="1"/>
</dbReference>
<dbReference type="PANTHER" id="PTHR37307:SF1">
    <property type="entry name" value="CELL DIVISION PROTEIN WHIA-RELATED"/>
    <property type="match status" value="1"/>
</dbReference>
<dbReference type="SUPFAM" id="SSF55608">
    <property type="entry name" value="Homing endonucleases"/>
    <property type="match status" value="1"/>
</dbReference>
<dbReference type="InterPro" id="IPR039518">
    <property type="entry name" value="WhiA_LAGLIDADG_dom"/>
</dbReference>
<proteinExistence type="predicted"/>
<feature type="domain" description="WhiA LAGLIDADG-like" evidence="1">
    <location>
        <begin position="12"/>
        <end position="84"/>
    </location>
</feature>
<protein>
    <submittedName>
        <fullName evidence="2">Sporulation regulator WhiA</fullName>
    </submittedName>
</protein>
<dbReference type="Gene3D" id="3.10.28.10">
    <property type="entry name" value="Homing endonucleases"/>
    <property type="match status" value="1"/>
</dbReference>
<sequence length="84" mass="9312">MPDCSGDDAFGVYLRGIFLVCGLVANPEKGYQLELFLHDESKCRTLLSMIEEHGMGAKLSSRRGSSFLISKESEKISDMLTYMG</sequence>
<evidence type="ECO:0000259" key="1">
    <source>
        <dbReference type="Pfam" id="PF14527"/>
    </source>
</evidence>